<sequence>MNKRKCDPVEVPNDFQPKEWCEEQGSKFQLRFLLAHAEDGVIWGKFHNGSLITADTVFSQFPKLRQLTLQQCRIFGEKSEVMLWRTDEGFKARLINDEHIDKKEYIPEHQILWGTHVKEVRQEGFTLLRHGKQGLEHAVPLINIEEEKERKLKNSVRLRVHHYIDYDDDSGVAYIYLSRLVDLYAKEIKA</sequence>
<reference evidence="1 2" key="1">
    <citation type="journal article" date="2015" name="Genome Announc.">
        <title>Draft Genome of the Euendolithic (true boring) Cyanobacterium Mastigocoleus testarum strain BC008.</title>
        <authorList>
            <person name="Guida B.S."/>
            <person name="Garcia-Pichel F."/>
        </authorList>
    </citation>
    <scope>NUCLEOTIDE SEQUENCE [LARGE SCALE GENOMIC DNA]</scope>
    <source>
        <strain evidence="1 2">BC008</strain>
    </source>
</reference>
<name>A0A0V7ZPJ2_9CYAN</name>
<dbReference type="RefSeq" id="WP_027845260.1">
    <property type="nucleotide sequence ID" value="NZ_LMTZ01000099.1"/>
</dbReference>
<protein>
    <submittedName>
        <fullName evidence="1">CRISPR-associated protein</fullName>
    </submittedName>
</protein>
<comment type="caution">
    <text evidence="1">The sequence shown here is derived from an EMBL/GenBank/DDBJ whole genome shotgun (WGS) entry which is preliminary data.</text>
</comment>
<gene>
    <name evidence="1" type="ORF">BC008_24650</name>
</gene>
<dbReference type="AlphaFoldDB" id="A0A0V7ZPJ2"/>
<proteinExistence type="predicted"/>
<dbReference type="InterPro" id="IPR023815">
    <property type="entry name" value="CRISPR-assoc_Csx19"/>
</dbReference>
<dbReference type="OrthoDB" id="5510326at2"/>
<organism evidence="1 2">
    <name type="scientific">Mastigocoleus testarum BC008</name>
    <dbReference type="NCBI Taxonomy" id="371196"/>
    <lineage>
        <taxon>Bacteria</taxon>
        <taxon>Bacillati</taxon>
        <taxon>Cyanobacteriota</taxon>
        <taxon>Cyanophyceae</taxon>
        <taxon>Nostocales</taxon>
        <taxon>Hapalosiphonaceae</taxon>
        <taxon>Mastigocoleus</taxon>
    </lineage>
</organism>
<dbReference type="Proteomes" id="UP000053372">
    <property type="component" value="Unassembled WGS sequence"/>
</dbReference>
<evidence type="ECO:0000313" key="1">
    <source>
        <dbReference type="EMBL" id="KST66166.1"/>
    </source>
</evidence>
<keyword evidence="2" id="KW-1185">Reference proteome</keyword>
<dbReference type="NCBIfam" id="TIGR03984">
    <property type="entry name" value="CRISPR-associated protein Csx19"/>
    <property type="match status" value="1"/>
</dbReference>
<evidence type="ECO:0000313" key="2">
    <source>
        <dbReference type="Proteomes" id="UP000053372"/>
    </source>
</evidence>
<dbReference type="EMBL" id="LMTZ01000099">
    <property type="protein sequence ID" value="KST66166.1"/>
    <property type="molecule type" value="Genomic_DNA"/>
</dbReference>
<accession>A0A0V7ZPJ2</accession>